<dbReference type="InterPro" id="IPR004307">
    <property type="entry name" value="TspO_MBR"/>
</dbReference>
<accession>A0A098GHU3</accession>
<feature type="transmembrane region" description="Helical" evidence="6">
    <location>
        <begin position="98"/>
        <end position="117"/>
    </location>
</feature>
<evidence type="ECO:0000256" key="3">
    <source>
        <dbReference type="ARBA" id="ARBA00022692"/>
    </source>
</evidence>
<reference evidence="7" key="2">
    <citation type="submission" date="2014-09" db="EMBL/GenBank/DDBJ databases">
        <authorList>
            <person name="GOMEZ-VALERO Laura"/>
        </authorList>
    </citation>
    <scope>NUCLEOTIDE SEQUENCE</scope>
    <source>
        <strain evidence="7">ATCC33218</strain>
    </source>
</reference>
<evidence type="ECO:0000256" key="1">
    <source>
        <dbReference type="ARBA" id="ARBA00004141"/>
    </source>
</evidence>
<reference evidence="8 10" key="3">
    <citation type="submission" date="2016-10" db="EMBL/GenBank/DDBJ databases">
        <authorList>
            <person name="Varghese N."/>
            <person name="Submissions S."/>
        </authorList>
    </citation>
    <scope>NUCLEOTIDE SEQUENCE [LARGE SCALE GENOMIC DNA]</scope>
    <source>
        <strain evidence="8 10">ATCC 33218</strain>
    </source>
</reference>
<gene>
    <name evidence="7" type="ORF">LMI_2277</name>
    <name evidence="8" type="ORF">SAMN02982997_01754</name>
</gene>
<dbReference type="KEGG" id="tmc:LMI_2277"/>
<dbReference type="PATRIC" id="fig|451.8.peg.3005"/>
<keyword evidence="10" id="KW-1185">Reference proteome</keyword>
<evidence type="ECO:0000256" key="4">
    <source>
        <dbReference type="ARBA" id="ARBA00022989"/>
    </source>
</evidence>
<keyword evidence="3 6" id="KW-0812">Transmembrane</keyword>
<feature type="transmembrane region" description="Helical" evidence="6">
    <location>
        <begin position="75"/>
        <end position="92"/>
    </location>
</feature>
<dbReference type="InterPro" id="IPR038330">
    <property type="entry name" value="TspO/MBR-related_sf"/>
</dbReference>
<feature type="transmembrane region" description="Helical" evidence="6">
    <location>
        <begin position="5"/>
        <end position="23"/>
    </location>
</feature>
<dbReference type="Pfam" id="PF03073">
    <property type="entry name" value="TspO_MBR"/>
    <property type="match status" value="1"/>
</dbReference>
<name>A0A098GHU3_LEGMI</name>
<feature type="transmembrane region" description="Helical" evidence="6">
    <location>
        <begin position="129"/>
        <end position="151"/>
    </location>
</feature>
<evidence type="ECO:0000313" key="8">
    <source>
        <dbReference type="EMBL" id="SCY45666.1"/>
    </source>
</evidence>
<dbReference type="AlphaFoldDB" id="A0A098GHU3"/>
<dbReference type="CDD" id="cd15904">
    <property type="entry name" value="TSPO_MBR"/>
    <property type="match status" value="1"/>
</dbReference>
<dbReference type="EMBL" id="LN614830">
    <property type="protein sequence ID" value="CEG61547.1"/>
    <property type="molecule type" value="Genomic_DNA"/>
</dbReference>
<dbReference type="PIRSF" id="PIRSF005859">
    <property type="entry name" value="PBR"/>
    <property type="match status" value="1"/>
</dbReference>
<dbReference type="GO" id="GO:0016020">
    <property type="term" value="C:membrane"/>
    <property type="evidence" value="ECO:0007669"/>
    <property type="project" value="UniProtKB-SubCell"/>
</dbReference>
<evidence type="ECO:0000313" key="10">
    <source>
        <dbReference type="Proteomes" id="UP000182998"/>
    </source>
</evidence>
<evidence type="ECO:0000313" key="9">
    <source>
        <dbReference type="Proteomes" id="UP000032414"/>
    </source>
</evidence>
<dbReference type="STRING" id="451.B6N58_04775"/>
<proteinExistence type="inferred from homology"/>
<dbReference type="FunFam" id="1.20.1260.100:FF:000001">
    <property type="entry name" value="translocator protein 2"/>
    <property type="match status" value="1"/>
</dbReference>
<protein>
    <submittedName>
        <fullName evidence="7">Tryptophan rich sensory protein TspO</fullName>
    </submittedName>
    <submittedName>
        <fullName evidence="8">TspO and MBR related proteins</fullName>
    </submittedName>
</protein>
<dbReference type="Proteomes" id="UP000182998">
    <property type="component" value="Unassembled WGS sequence"/>
</dbReference>
<dbReference type="EMBL" id="FMVN01000008">
    <property type="protein sequence ID" value="SCY45666.1"/>
    <property type="molecule type" value="Genomic_DNA"/>
</dbReference>
<feature type="transmembrane region" description="Helical" evidence="6">
    <location>
        <begin position="43"/>
        <end position="63"/>
    </location>
</feature>
<dbReference type="HOGENOM" id="CLU_091805_2_0_6"/>
<reference evidence="9" key="1">
    <citation type="submission" date="2014-09" db="EMBL/GenBank/DDBJ databases">
        <authorList>
            <person name="Gomez-Valero L."/>
        </authorList>
    </citation>
    <scope>NUCLEOTIDE SEQUENCE [LARGE SCALE GENOMIC DNA]</scope>
    <source>
        <strain evidence="9">ATCC33218</strain>
    </source>
</reference>
<dbReference type="PANTHER" id="PTHR10057">
    <property type="entry name" value="PERIPHERAL-TYPE BENZODIAZEPINE RECEPTOR"/>
    <property type="match status" value="1"/>
</dbReference>
<dbReference type="Gene3D" id="1.20.1260.100">
    <property type="entry name" value="TspO/MBR protein"/>
    <property type="match status" value="1"/>
</dbReference>
<dbReference type="GO" id="GO:0033013">
    <property type="term" value="P:tetrapyrrole metabolic process"/>
    <property type="evidence" value="ECO:0007669"/>
    <property type="project" value="UniProtKB-ARBA"/>
</dbReference>
<dbReference type="PANTHER" id="PTHR10057:SF0">
    <property type="entry name" value="TRANSLOCATOR PROTEIN"/>
    <property type="match status" value="1"/>
</dbReference>
<evidence type="ECO:0000256" key="2">
    <source>
        <dbReference type="ARBA" id="ARBA00007524"/>
    </source>
</evidence>
<evidence type="ECO:0000313" key="7">
    <source>
        <dbReference type="EMBL" id="CEG61547.1"/>
    </source>
</evidence>
<dbReference type="RefSeq" id="WP_045099766.1">
    <property type="nucleotide sequence ID" value="NZ_CP020614.1"/>
</dbReference>
<dbReference type="Proteomes" id="UP000032414">
    <property type="component" value="Chromosome I"/>
</dbReference>
<evidence type="ECO:0000256" key="5">
    <source>
        <dbReference type="ARBA" id="ARBA00023136"/>
    </source>
</evidence>
<comment type="subcellular location">
    <subcellularLocation>
        <location evidence="1">Membrane</location>
        <topology evidence="1">Multi-pass membrane protein</topology>
    </subcellularLocation>
</comment>
<comment type="similarity">
    <text evidence="2">Belongs to the TspO/BZRP family.</text>
</comment>
<sequence>MAKLIIWIVVFQAIGFLLGLFTQTNIHPWYESLNKSSLTPPGAVFSIVWTVLYVLLAVIGWTLSGHKNEHHYKSIYYLFAAQMLMNWLWTPLFFQLHWLKFSAIWLVSLTVLNWVIMMKVKNKQKGITLLIIPYVLWLIFASYLNVVIAVMN</sequence>
<keyword evidence="4 6" id="KW-1133">Transmembrane helix</keyword>
<evidence type="ECO:0000256" key="6">
    <source>
        <dbReference type="SAM" id="Phobius"/>
    </source>
</evidence>
<keyword evidence="5 6" id="KW-0472">Membrane</keyword>
<organism evidence="7 9">
    <name type="scientific">Legionella micdadei</name>
    <name type="common">Tatlockia micdadei</name>
    <dbReference type="NCBI Taxonomy" id="451"/>
    <lineage>
        <taxon>Bacteria</taxon>
        <taxon>Pseudomonadati</taxon>
        <taxon>Pseudomonadota</taxon>
        <taxon>Gammaproteobacteria</taxon>
        <taxon>Legionellales</taxon>
        <taxon>Legionellaceae</taxon>
        <taxon>Legionella</taxon>
    </lineage>
</organism>